<gene>
    <name evidence="1" type="ORF">Sam112_gp10</name>
</gene>
<name>A0A5Q2F880_9CAUD</name>
<dbReference type="Proteomes" id="UP000343370">
    <property type="component" value="Segment"/>
</dbReference>
<accession>A0A5Q2F880</accession>
<evidence type="ECO:0000313" key="1">
    <source>
        <dbReference type="EMBL" id="QGF21714.1"/>
    </source>
</evidence>
<dbReference type="EMBL" id="MN604230">
    <property type="protein sequence ID" value="QGF21714.1"/>
    <property type="molecule type" value="Genomic_DNA"/>
</dbReference>
<keyword evidence="2" id="KW-1185">Reference proteome</keyword>
<evidence type="ECO:0000313" key="2">
    <source>
        <dbReference type="Proteomes" id="UP000343370"/>
    </source>
</evidence>
<reference evidence="1 2" key="1">
    <citation type="submission" date="2019-10" db="EMBL/GenBank/DDBJ databases">
        <authorList>
            <person name="Kazantseva O."/>
            <person name="Piligrimova E."/>
            <person name="Shadrin A."/>
            <person name="Zagorodny V."/>
        </authorList>
    </citation>
    <scope>NUCLEOTIDE SEQUENCE [LARGE SCALE GENOMIC DNA]</scope>
</reference>
<organism evidence="1 2">
    <name type="scientific">Bacillus phage vB_BcM_Sam112</name>
    <dbReference type="NCBI Taxonomy" id="2663324"/>
    <lineage>
        <taxon>Viruses</taxon>
        <taxon>Duplodnaviria</taxon>
        <taxon>Heunggongvirae</taxon>
        <taxon>Uroviricota</taxon>
        <taxon>Caudoviricetes</taxon>
        <taxon>Trautnerviridae</taxon>
        <taxon>Prospektnaukivirus</taxon>
        <taxon>Prospektnaukivirus sam112</taxon>
    </lineage>
</organism>
<protein>
    <submittedName>
        <fullName evidence="1">XkdH-like head completion protein</fullName>
    </submittedName>
</protein>
<sequence length="119" mass="13863">MAKHFEFADFVEEFKVDFTLIEETEGHYDQTGKWIDGSKTEKALYGIILPLTKDDIRNDVNGRYTEKDRKLYTLEKLLIGAQFVYKGQKYTIDGEKDYEAYADVYVYYSKGAGEWKSGN</sequence>
<proteinExistence type="predicted"/>